<dbReference type="PANTHER" id="PTHR12526:SF638">
    <property type="entry name" value="SPORE COAT PROTEIN SA"/>
    <property type="match status" value="1"/>
</dbReference>
<dbReference type="InterPro" id="IPR001296">
    <property type="entry name" value="Glyco_trans_1"/>
</dbReference>
<protein>
    <submittedName>
        <fullName evidence="4">Group 1 glycosyl transferase</fullName>
    </submittedName>
</protein>
<accession>A0ABU7TX35</accession>
<dbReference type="EMBL" id="MLCA01000016">
    <property type="protein sequence ID" value="MEE7494515.1"/>
    <property type="molecule type" value="Genomic_DNA"/>
</dbReference>
<name>A0ABU7TX35_9HYPH</name>
<dbReference type="Pfam" id="PF13439">
    <property type="entry name" value="Glyco_transf_4"/>
    <property type="match status" value="1"/>
</dbReference>
<feature type="domain" description="Glycosyltransferase subfamily 4-like N-terminal" evidence="2">
    <location>
        <begin position="403"/>
        <end position="543"/>
    </location>
</feature>
<dbReference type="RefSeq" id="WP_331304481.1">
    <property type="nucleotide sequence ID" value="NZ_MLCA01000016.1"/>
</dbReference>
<dbReference type="SUPFAM" id="SSF53756">
    <property type="entry name" value="UDP-Glycosyltransferase/glycogen phosphorylase"/>
    <property type="match status" value="1"/>
</dbReference>
<feature type="domain" description="Spore protein YkvP/CgeB glycosyl transferase-like" evidence="3">
    <location>
        <begin position="170"/>
        <end position="316"/>
    </location>
</feature>
<dbReference type="InterPro" id="IPR055259">
    <property type="entry name" value="YkvP/CgeB_Glyco_trans-like"/>
</dbReference>
<keyword evidence="4" id="KW-0808">Transferase</keyword>
<dbReference type="InterPro" id="IPR028098">
    <property type="entry name" value="Glyco_trans_4-like_N"/>
</dbReference>
<gene>
    <name evidence="4" type="ORF">MOTC310_30480</name>
</gene>
<evidence type="ECO:0000259" key="1">
    <source>
        <dbReference type="Pfam" id="PF00534"/>
    </source>
</evidence>
<reference evidence="4 5" key="1">
    <citation type="journal article" date="2012" name="Genet. Mol. Biol.">
        <title>Analysis of 16S rRNA and mxaF genes revealing insights into Methylobacterium niche-specific plant association.</title>
        <authorList>
            <person name="Dourado M.N."/>
            <person name="Andreote F.D."/>
            <person name="Dini-Andreote F."/>
            <person name="Conti R."/>
            <person name="Araujo J.M."/>
            <person name="Araujo W.L."/>
        </authorList>
    </citation>
    <scope>NUCLEOTIDE SEQUENCE [LARGE SCALE GENOMIC DNA]</scope>
    <source>
        <strain evidence="4 5">TC3-10</strain>
    </source>
</reference>
<feature type="domain" description="Glycosyl transferase family 1" evidence="1">
    <location>
        <begin position="561"/>
        <end position="698"/>
    </location>
</feature>
<dbReference type="Gene3D" id="3.40.50.2000">
    <property type="entry name" value="Glycogen Phosphorylase B"/>
    <property type="match status" value="2"/>
</dbReference>
<evidence type="ECO:0000313" key="4">
    <source>
        <dbReference type="EMBL" id="MEE7494515.1"/>
    </source>
</evidence>
<dbReference type="Pfam" id="PF13524">
    <property type="entry name" value="Glyco_trans_1_2"/>
    <property type="match status" value="1"/>
</dbReference>
<sequence length="1067" mass="116635">MSDLSILLLDTEPQTHNRYLVLAIADALRRHPTVGRIHVGGHGDALATFVEQGLDTLIAFGGARAHAPLVGRLARLARTSVLWTTEDPYEREANVRGSAAFDLVFTNDRATVPAYGGRAHHLALGASSLFHDLAVIEDDARYRYDLLFIGTAWPNRVATLNALSARLPRDVKFKLALPWNEHIGPPEFEDEALVTDWRCGNRDFALLANRSRVVLTLPRIFSSARADQATGSTPPPRLFETALAGGCQVVVSPEPETAAYYAPGAEIALCGDEAGAVEAVLAALTDPEARIARARAAQARTRAEHLYDHRVATILDAVSDHRQTQTRRPYRAETAIRTVLMLTHNRMGHRPGGGVEVYQELLTELGEPYRVLFLFPVFGDGRWSLRLEGPGIAESFACGAVTPPLSTDPFVEGLFQRLLFEHQVDLLHIHHLMHVPLSLPLIARACGIPTVYHLHDHFLICERWLLLDHTGRYCDVVKRGADQCDACLVSGNNYPPGSKARRDGMMTLVTDAIDAFVTSTPETARYLRRYFPAIPAERIVAIPMVAPTAAPAEARSVARRKRDGDRLTVAILGNLAAHKGGQQAINLIRSCEAYPIHFKVIGRIDDHYRDAVAGFGPDQVSVTGAYEQHAIGVLLAGCDVSLHLSTWPETFVIALTEAWQAGLVPIVADIGALAERVEDGIDGFKVPPDDAGAVRTRLIGLHYDRARLGRMQALIGRKSFPDVDSHLASVRALYERLIEARPLHHGRVPSHLRHGFDLRLETLGVRTNAASWTSTAIQWDEAAHAPDAPSAATAGARARPVAELPDEVRRLISRPIRRSECGCRLDVLRTDERLNRSLDLSSVVARASVFLRGWLHVSGPAPKAIYLRLTGRSGTSWVALQSDLRPDVATWYGEPAAATSGYCGQVDISGLEFGRYALAIAQVAGSQLRVLDEIASVFIAPDTGDPTRFIPEPRKFITGPPQSVSLRHSLSEDADAITVSSGQLWAAEVEFLAASHKLPKDIFAIIRTSDDQAWRAPVLKVDERTVRITASFPDVDPSHCTVSLAEPHGKSLRTLATLFRTQITAAS</sequence>
<dbReference type="PANTHER" id="PTHR12526">
    <property type="entry name" value="GLYCOSYLTRANSFERASE"/>
    <property type="match status" value="1"/>
</dbReference>
<proteinExistence type="predicted"/>
<comment type="caution">
    <text evidence="4">The sequence shown here is derived from an EMBL/GenBank/DDBJ whole genome shotgun (WGS) entry which is preliminary data.</text>
</comment>
<evidence type="ECO:0000259" key="2">
    <source>
        <dbReference type="Pfam" id="PF13439"/>
    </source>
</evidence>
<keyword evidence="5" id="KW-1185">Reference proteome</keyword>
<organism evidence="4 5">
    <name type="scientific">Methylobacterium oryzae</name>
    <dbReference type="NCBI Taxonomy" id="334852"/>
    <lineage>
        <taxon>Bacteria</taxon>
        <taxon>Pseudomonadati</taxon>
        <taxon>Pseudomonadota</taxon>
        <taxon>Alphaproteobacteria</taxon>
        <taxon>Hyphomicrobiales</taxon>
        <taxon>Methylobacteriaceae</taxon>
        <taxon>Methylobacterium</taxon>
    </lineage>
</organism>
<dbReference type="GO" id="GO:0016740">
    <property type="term" value="F:transferase activity"/>
    <property type="evidence" value="ECO:0007669"/>
    <property type="project" value="UniProtKB-KW"/>
</dbReference>
<evidence type="ECO:0000313" key="5">
    <source>
        <dbReference type="Proteomes" id="UP001355206"/>
    </source>
</evidence>
<dbReference type="Pfam" id="PF00534">
    <property type="entry name" value="Glycos_transf_1"/>
    <property type="match status" value="1"/>
</dbReference>
<dbReference type="Proteomes" id="UP001355206">
    <property type="component" value="Unassembled WGS sequence"/>
</dbReference>
<evidence type="ECO:0000259" key="3">
    <source>
        <dbReference type="Pfam" id="PF13524"/>
    </source>
</evidence>